<dbReference type="Proteomes" id="UP001341840">
    <property type="component" value="Unassembled WGS sequence"/>
</dbReference>
<sequence length="126" mass="14757">MWATTYIRGCFYAGLRMTSRCESLHAKLGRFVERRFGVHEWSKKVKVEKLMEAGRNREVLEESDSIYKTRVGAFLQLCKRFARLAYRDKTNYKNFSKKVVEGIRLLERRASSRGVELGDPLSWAMV</sequence>
<keyword evidence="2" id="KW-1185">Reference proteome</keyword>
<dbReference type="EMBL" id="JASCZI010272969">
    <property type="protein sequence ID" value="MED6223943.1"/>
    <property type="molecule type" value="Genomic_DNA"/>
</dbReference>
<organism evidence="1 2">
    <name type="scientific">Stylosanthes scabra</name>
    <dbReference type="NCBI Taxonomy" id="79078"/>
    <lineage>
        <taxon>Eukaryota</taxon>
        <taxon>Viridiplantae</taxon>
        <taxon>Streptophyta</taxon>
        <taxon>Embryophyta</taxon>
        <taxon>Tracheophyta</taxon>
        <taxon>Spermatophyta</taxon>
        <taxon>Magnoliopsida</taxon>
        <taxon>eudicotyledons</taxon>
        <taxon>Gunneridae</taxon>
        <taxon>Pentapetalae</taxon>
        <taxon>rosids</taxon>
        <taxon>fabids</taxon>
        <taxon>Fabales</taxon>
        <taxon>Fabaceae</taxon>
        <taxon>Papilionoideae</taxon>
        <taxon>50 kb inversion clade</taxon>
        <taxon>dalbergioids sensu lato</taxon>
        <taxon>Dalbergieae</taxon>
        <taxon>Pterocarpus clade</taxon>
        <taxon>Stylosanthes</taxon>
    </lineage>
</organism>
<evidence type="ECO:0000313" key="2">
    <source>
        <dbReference type="Proteomes" id="UP001341840"/>
    </source>
</evidence>
<protein>
    <recommendedName>
        <fullName evidence="3">Protein FAR1-RELATED SEQUENCE</fullName>
    </recommendedName>
</protein>
<evidence type="ECO:0008006" key="3">
    <source>
        <dbReference type="Google" id="ProtNLM"/>
    </source>
</evidence>
<reference evidence="1 2" key="1">
    <citation type="journal article" date="2023" name="Plants (Basel)">
        <title>Bridging the Gap: Combining Genomics and Transcriptomics Approaches to Understand Stylosanthes scabra, an Orphan Legume from the Brazilian Caatinga.</title>
        <authorList>
            <person name="Ferreira-Neto J.R.C."/>
            <person name="da Silva M.D."/>
            <person name="Binneck E."/>
            <person name="de Melo N.F."/>
            <person name="da Silva R.H."/>
            <person name="de Melo A.L.T.M."/>
            <person name="Pandolfi V."/>
            <person name="Bustamante F.O."/>
            <person name="Brasileiro-Vidal A.C."/>
            <person name="Benko-Iseppon A.M."/>
        </authorList>
    </citation>
    <scope>NUCLEOTIDE SEQUENCE [LARGE SCALE GENOMIC DNA]</scope>
    <source>
        <tissue evidence="1">Leaves</tissue>
    </source>
</reference>
<name>A0ABU6ZPK6_9FABA</name>
<evidence type="ECO:0000313" key="1">
    <source>
        <dbReference type="EMBL" id="MED6223943.1"/>
    </source>
</evidence>
<proteinExistence type="predicted"/>
<gene>
    <name evidence="1" type="ORF">PIB30_079040</name>
</gene>
<accession>A0ABU6ZPK6</accession>
<comment type="caution">
    <text evidence="1">The sequence shown here is derived from an EMBL/GenBank/DDBJ whole genome shotgun (WGS) entry which is preliminary data.</text>
</comment>